<reference evidence="12" key="1">
    <citation type="submission" date="2023-04" db="EMBL/GenBank/DDBJ databases">
        <title>Black Yeasts Isolated from many extreme environments.</title>
        <authorList>
            <person name="Coleine C."/>
            <person name="Stajich J.E."/>
            <person name="Selbmann L."/>
        </authorList>
    </citation>
    <scope>NUCLEOTIDE SEQUENCE</scope>
    <source>
        <strain evidence="12">CCFEE 5312</strain>
    </source>
</reference>
<dbReference type="GO" id="GO:0008843">
    <property type="term" value="F:endochitinase activity"/>
    <property type="evidence" value="ECO:0007669"/>
    <property type="project" value="UniProtKB-EC"/>
</dbReference>
<comment type="similarity">
    <text evidence="9">Belongs to the glycosyl hydrolase 18 family.</text>
</comment>
<feature type="domain" description="UBA" evidence="10">
    <location>
        <begin position="331"/>
        <end position="371"/>
    </location>
</feature>
<keyword evidence="4" id="KW-0146">Chitin degradation</keyword>
<evidence type="ECO:0000256" key="2">
    <source>
        <dbReference type="ARBA" id="ARBA00012729"/>
    </source>
</evidence>
<keyword evidence="5" id="KW-0119">Carbohydrate metabolism</keyword>
<dbReference type="PROSITE" id="PS01095">
    <property type="entry name" value="GH18_1"/>
    <property type="match status" value="1"/>
</dbReference>
<gene>
    <name evidence="12" type="ORF">LTR09_008217</name>
</gene>
<dbReference type="InterPro" id="IPR001579">
    <property type="entry name" value="Glyco_hydro_18_chit_AS"/>
</dbReference>
<evidence type="ECO:0000256" key="8">
    <source>
        <dbReference type="RuleBase" id="RU000489"/>
    </source>
</evidence>
<dbReference type="InterPro" id="IPR050542">
    <property type="entry name" value="Glycosyl_Hydrlase18_Chitinase"/>
</dbReference>
<keyword evidence="13" id="KW-1185">Reference proteome</keyword>
<dbReference type="InterPro" id="IPR017853">
    <property type="entry name" value="GH"/>
</dbReference>
<evidence type="ECO:0000259" key="11">
    <source>
        <dbReference type="PROSITE" id="PS51910"/>
    </source>
</evidence>
<dbReference type="GO" id="GO:0005576">
    <property type="term" value="C:extracellular region"/>
    <property type="evidence" value="ECO:0007669"/>
    <property type="project" value="TreeGrafter"/>
</dbReference>
<keyword evidence="7" id="KW-0624">Polysaccharide degradation</keyword>
<keyword evidence="6 8" id="KW-0326">Glycosidase</keyword>
<keyword evidence="3 8" id="KW-0378">Hydrolase</keyword>
<dbReference type="Proteomes" id="UP001271007">
    <property type="component" value="Unassembled WGS sequence"/>
</dbReference>
<name>A0AAJ0GAD0_9PEZI</name>
<sequence>MPPVPSDELLPISEGPRVVIYHQTHHKPDSEEPVSLLPLITKPTGVTHVIIAAVHLNTQPGDLTLNDNPPSHPKFATLWSEVSWLRAAGIKILAMLGGAAKGTFARLDSESKDDFMAYYSLLRDFLRTYSLDGIDLDVEEEMSLPGIIRLIDTLRSDFGPDFLITMAPVATALLPAQPHLSGFSYFDLERQRGQEIAWYNTQFYCGWGDASTPFWYDAIIASGWASGRVVMGLLTSPKLGAGYVGWEKLEGVLRGLRWRYGTAFGGIMGWEYFCAEPGGEARPWEWVEKVGGVVRRKVALEAPAEAGGQGQQTQQVPLRPFGAALPAPAHAYPAESVKTLQELGFDQQQAVAALNVTDGNVEQAAGLLFAD</sequence>
<dbReference type="CDD" id="cd14309">
    <property type="entry name" value="UBA_scDdi1_like"/>
    <property type="match status" value="1"/>
</dbReference>
<dbReference type="PROSITE" id="PS50030">
    <property type="entry name" value="UBA"/>
    <property type="match status" value="1"/>
</dbReference>
<comment type="catalytic activity">
    <reaction evidence="1">
        <text>Random endo-hydrolysis of N-acetyl-beta-D-glucosaminide (1-&gt;4)-beta-linkages in chitin and chitodextrins.</text>
        <dbReference type="EC" id="3.2.1.14"/>
    </reaction>
</comment>
<evidence type="ECO:0000256" key="1">
    <source>
        <dbReference type="ARBA" id="ARBA00000822"/>
    </source>
</evidence>
<evidence type="ECO:0000313" key="13">
    <source>
        <dbReference type="Proteomes" id="UP001271007"/>
    </source>
</evidence>
<evidence type="ECO:0000256" key="7">
    <source>
        <dbReference type="ARBA" id="ARBA00023326"/>
    </source>
</evidence>
<evidence type="ECO:0000256" key="4">
    <source>
        <dbReference type="ARBA" id="ARBA00023024"/>
    </source>
</evidence>
<dbReference type="SUPFAM" id="SSF51445">
    <property type="entry name" value="(Trans)glycosidases"/>
    <property type="match status" value="1"/>
</dbReference>
<dbReference type="PANTHER" id="PTHR45708:SF60">
    <property type="entry name" value="III CHITINASE, PUTATIVE (AFU_ORTHOLOGUE AFUA_5G03850)-RELATED"/>
    <property type="match status" value="1"/>
</dbReference>
<dbReference type="GO" id="GO:0000272">
    <property type="term" value="P:polysaccharide catabolic process"/>
    <property type="evidence" value="ECO:0007669"/>
    <property type="project" value="UniProtKB-KW"/>
</dbReference>
<evidence type="ECO:0000256" key="5">
    <source>
        <dbReference type="ARBA" id="ARBA00023277"/>
    </source>
</evidence>
<dbReference type="InterPro" id="IPR015940">
    <property type="entry name" value="UBA"/>
</dbReference>
<evidence type="ECO:0000256" key="3">
    <source>
        <dbReference type="ARBA" id="ARBA00022801"/>
    </source>
</evidence>
<proteinExistence type="inferred from homology"/>
<feature type="domain" description="GH18" evidence="11">
    <location>
        <begin position="16"/>
        <end position="297"/>
    </location>
</feature>
<evidence type="ECO:0000313" key="12">
    <source>
        <dbReference type="EMBL" id="KAK3050577.1"/>
    </source>
</evidence>
<dbReference type="SUPFAM" id="SSF46934">
    <property type="entry name" value="UBA-like"/>
    <property type="match status" value="1"/>
</dbReference>
<dbReference type="Pfam" id="PF00627">
    <property type="entry name" value="UBA"/>
    <property type="match status" value="1"/>
</dbReference>
<dbReference type="AlphaFoldDB" id="A0AAJ0GAD0"/>
<dbReference type="EC" id="3.2.1.14" evidence="2"/>
<organism evidence="12 13">
    <name type="scientific">Extremus antarcticus</name>
    <dbReference type="NCBI Taxonomy" id="702011"/>
    <lineage>
        <taxon>Eukaryota</taxon>
        <taxon>Fungi</taxon>
        <taxon>Dikarya</taxon>
        <taxon>Ascomycota</taxon>
        <taxon>Pezizomycotina</taxon>
        <taxon>Dothideomycetes</taxon>
        <taxon>Dothideomycetidae</taxon>
        <taxon>Mycosphaerellales</taxon>
        <taxon>Extremaceae</taxon>
        <taxon>Extremus</taxon>
    </lineage>
</organism>
<dbReference type="InterPro" id="IPR009060">
    <property type="entry name" value="UBA-like_sf"/>
</dbReference>
<dbReference type="PANTHER" id="PTHR45708">
    <property type="entry name" value="ENDOCHITINASE"/>
    <property type="match status" value="1"/>
</dbReference>
<dbReference type="PROSITE" id="PS51910">
    <property type="entry name" value="GH18_2"/>
    <property type="match status" value="1"/>
</dbReference>
<dbReference type="Gene3D" id="1.10.8.10">
    <property type="entry name" value="DNA helicase RuvA subunit, C-terminal domain"/>
    <property type="match status" value="1"/>
</dbReference>
<dbReference type="GO" id="GO:0006032">
    <property type="term" value="P:chitin catabolic process"/>
    <property type="evidence" value="ECO:0007669"/>
    <property type="project" value="UniProtKB-KW"/>
</dbReference>
<dbReference type="EMBL" id="JAWDJX010000031">
    <property type="protein sequence ID" value="KAK3050577.1"/>
    <property type="molecule type" value="Genomic_DNA"/>
</dbReference>
<evidence type="ECO:0000256" key="9">
    <source>
        <dbReference type="RuleBase" id="RU004453"/>
    </source>
</evidence>
<comment type="caution">
    <text evidence="12">The sequence shown here is derived from an EMBL/GenBank/DDBJ whole genome shotgun (WGS) entry which is preliminary data.</text>
</comment>
<protein>
    <recommendedName>
        <fullName evidence="2">chitinase</fullName>
        <ecNumber evidence="2">3.2.1.14</ecNumber>
    </recommendedName>
</protein>
<evidence type="ECO:0000259" key="10">
    <source>
        <dbReference type="PROSITE" id="PS50030"/>
    </source>
</evidence>
<accession>A0AAJ0GAD0</accession>
<dbReference type="Pfam" id="PF00704">
    <property type="entry name" value="Glyco_hydro_18"/>
    <property type="match status" value="1"/>
</dbReference>
<dbReference type="Gene3D" id="3.20.20.80">
    <property type="entry name" value="Glycosidases"/>
    <property type="match status" value="1"/>
</dbReference>
<dbReference type="InterPro" id="IPR001223">
    <property type="entry name" value="Glyco_hydro18_cat"/>
</dbReference>
<evidence type="ECO:0000256" key="6">
    <source>
        <dbReference type="ARBA" id="ARBA00023295"/>
    </source>
</evidence>
<dbReference type="SMART" id="SM00165">
    <property type="entry name" value="UBA"/>
    <property type="match status" value="1"/>
</dbReference>